<dbReference type="FunFam" id="3.40.50.150:FF:000588">
    <property type="entry name" value="tRNA (guanine(26)-N(2))-dimethyltransferase"/>
    <property type="match status" value="1"/>
</dbReference>
<evidence type="ECO:0000256" key="4">
    <source>
        <dbReference type="ARBA" id="ARBA00022691"/>
    </source>
</evidence>
<evidence type="ECO:0000256" key="7">
    <source>
        <dbReference type="ARBA" id="ARBA00039099"/>
    </source>
</evidence>
<dbReference type="OMA" id="MKCCHEM"/>
<dbReference type="GO" id="GO:0000049">
    <property type="term" value="F:tRNA binding"/>
    <property type="evidence" value="ECO:0007669"/>
    <property type="project" value="UniProtKB-UniRule"/>
</dbReference>
<keyword evidence="5 9" id="KW-0819">tRNA processing</keyword>
<evidence type="ECO:0000313" key="10">
    <source>
        <dbReference type="EMBL" id="GAT91715.1"/>
    </source>
</evidence>
<evidence type="ECO:0000313" key="11">
    <source>
        <dbReference type="Proteomes" id="UP000078387"/>
    </source>
</evidence>
<dbReference type="CDD" id="cd02440">
    <property type="entry name" value="AdoMet_MTases"/>
    <property type="match status" value="1"/>
</dbReference>
<keyword evidence="2 9" id="KW-0489">Methyltransferase</keyword>
<dbReference type="NCBIfam" id="TIGR00308">
    <property type="entry name" value="TRM1"/>
    <property type="match status" value="1"/>
</dbReference>
<organism evidence="10 11">
    <name type="scientific">Entamoeba histolytica</name>
    <dbReference type="NCBI Taxonomy" id="5759"/>
    <lineage>
        <taxon>Eukaryota</taxon>
        <taxon>Amoebozoa</taxon>
        <taxon>Evosea</taxon>
        <taxon>Archamoebae</taxon>
        <taxon>Mastigamoebida</taxon>
        <taxon>Entamoebidae</taxon>
        <taxon>Entamoeba</taxon>
    </lineage>
</organism>
<dbReference type="VEuPathDB" id="AmoebaDB:EHI8A_029980"/>
<keyword evidence="1 9" id="KW-0820">tRNA-binding</keyword>
<dbReference type="PANTHER" id="PTHR10631">
    <property type="entry name" value="N 2 ,N 2 -DIMETHYLGUANOSINE TRNA METHYLTRANSFERASE"/>
    <property type="match status" value="1"/>
</dbReference>
<protein>
    <recommendedName>
        <fullName evidence="7 9">tRNA (guanine(26)-N(2))-dimethyltransferase</fullName>
        <ecNumber evidence="7 9">2.1.1.216</ecNumber>
    </recommendedName>
</protein>
<keyword evidence="6 9" id="KW-0694">RNA-binding</keyword>
<dbReference type="InterPro" id="IPR029063">
    <property type="entry name" value="SAM-dependent_MTases_sf"/>
</dbReference>
<dbReference type="InterPro" id="IPR002905">
    <property type="entry name" value="Trm1"/>
</dbReference>
<dbReference type="GO" id="GO:0005634">
    <property type="term" value="C:nucleus"/>
    <property type="evidence" value="ECO:0007669"/>
    <property type="project" value="TreeGrafter"/>
</dbReference>
<dbReference type="Gene3D" id="3.40.50.150">
    <property type="entry name" value="Vaccinia Virus protein VP39"/>
    <property type="match status" value="1"/>
</dbReference>
<dbReference type="Proteomes" id="UP000078387">
    <property type="component" value="Unassembled WGS sequence"/>
</dbReference>
<dbReference type="Gene3D" id="3.30.56.70">
    <property type="entry name" value="N2,N2-dimethylguanosine tRNA methyltransferase, C-terminal domain"/>
    <property type="match status" value="1"/>
</dbReference>
<evidence type="ECO:0000256" key="5">
    <source>
        <dbReference type="ARBA" id="ARBA00022694"/>
    </source>
</evidence>
<keyword evidence="4 9" id="KW-0949">S-adenosyl-L-methionine</keyword>
<evidence type="ECO:0000256" key="3">
    <source>
        <dbReference type="ARBA" id="ARBA00022679"/>
    </source>
</evidence>
<dbReference type="GO" id="GO:0160104">
    <property type="term" value="F:tRNA (guanine(26)-N2)-dimethyltransferase activity"/>
    <property type="evidence" value="ECO:0007669"/>
    <property type="project" value="UniProtKB-UniRule"/>
</dbReference>
<dbReference type="PANTHER" id="PTHR10631:SF3">
    <property type="entry name" value="TRNA (GUANINE(26)-N(2))-DIMETHYLTRANSFERASE"/>
    <property type="match status" value="1"/>
</dbReference>
<sequence length="489" mass="55171">MDNIDESKYTPIKEGQATVLFPKEEAGAFYNPVQELNRDLSISIISKYLRNKENELKQKNKQYHPLIVEALAASGLRSVRYAKELPQDIDFKVIANDISQSAVESIKRNATYNNTTKIQPSESDAVLLLYQLSQQKEKPDVIDLDPYGAPTVFLDAAFAAIKDDGLMAVTCTDMACLAGTHSPACFAKYGGMPWHSSSAHEFGLRLALHSLAENAARHKKYIVPLVCFHIDFYVRMFILVKSSVALSGELPLHEGLVFVCPTCESFCCNRLASKKDGKLKASQLEIESNRCVYCKSPIHITGPVWLDNYVDYQFIKELLETYQQNEQLHINSRRRILALLTLLNEELPDTPLFYALDRAAHFFKITVPARSIFVQALESKGFKTSLSHTYPNSIKTNASADLIWDLFREANTITPSKVSPETPAYLILKEKQTVTFELTKFKKIKEKKPIPVFVEKPGKNWGPACKKRKVLTDKINALGNEKKNEELDL</sequence>
<dbReference type="VEuPathDB" id="AmoebaDB:EHI_148760"/>
<comment type="caution">
    <text evidence="10">The sequence shown here is derived from an EMBL/GenBank/DDBJ whole genome shotgun (WGS) entry which is preliminary data.</text>
</comment>
<comment type="similarity">
    <text evidence="9">Belongs to the class I-like SAM-binding methyltransferase superfamily. Trm1 family.</text>
</comment>
<dbReference type="GO" id="GO:0002940">
    <property type="term" value="P:tRNA N2-guanine methylation"/>
    <property type="evidence" value="ECO:0007669"/>
    <property type="project" value="TreeGrafter"/>
</dbReference>
<dbReference type="FunFam" id="3.30.56.70:FF:000001">
    <property type="entry name" value="tRNA (guanine(26)-N(2))-dimethyltransferase"/>
    <property type="match status" value="1"/>
</dbReference>
<keyword evidence="3 9" id="KW-0808">Transferase</keyword>
<dbReference type="AlphaFoldDB" id="A0A5K1V0Z8"/>
<evidence type="ECO:0000256" key="1">
    <source>
        <dbReference type="ARBA" id="ARBA00022555"/>
    </source>
</evidence>
<dbReference type="InterPro" id="IPR042296">
    <property type="entry name" value="tRNA_met_Trm1_C"/>
</dbReference>
<dbReference type="EMBL" id="BDEQ01000001">
    <property type="protein sequence ID" value="GAT91715.1"/>
    <property type="molecule type" value="Genomic_DNA"/>
</dbReference>
<evidence type="ECO:0000256" key="6">
    <source>
        <dbReference type="ARBA" id="ARBA00022884"/>
    </source>
</evidence>
<proteinExistence type="inferred from homology"/>
<reference evidence="10 11" key="1">
    <citation type="submission" date="2016-05" db="EMBL/GenBank/DDBJ databases">
        <title>First whole genome sequencing of Entamoeba histolytica HM1:IMSS-clone-6.</title>
        <authorList>
            <person name="Mukherjee Avik.K."/>
            <person name="Izumyama S."/>
            <person name="Nakada-Tsukui K."/>
            <person name="Nozaki T."/>
        </authorList>
    </citation>
    <scope>NUCLEOTIDE SEQUENCE [LARGE SCALE GENOMIC DNA]</scope>
    <source>
        <strain evidence="10 11">HM1:IMSS clone 6</strain>
    </source>
</reference>
<name>A0A5K1V0Z8_ENTHI</name>
<evidence type="ECO:0000256" key="2">
    <source>
        <dbReference type="ARBA" id="ARBA00022603"/>
    </source>
</evidence>
<gene>
    <name evidence="10" type="ORF">CL6EHI_148760</name>
</gene>
<dbReference type="EC" id="2.1.1.216" evidence="7 9"/>
<evidence type="ECO:0000256" key="9">
    <source>
        <dbReference type="PROSITE-ProRule" id="PRU00958"/>
    </source>
</evidence>
<accession>A0A5K1V0Z8</accession>
<dbReference type="SUPFAM" id="SSF53335">
    <property type="entry name" value="S-adenosyl-L-methionine-dependent methyltransferases"/>
    <property type="match status" value="1"/>
</dbReference>
<dbReference type="PROSITE" id="PS51626">
    <property type="entry name" value="SAM_MT_TRM1"/>
    <property type="match status" value="1"/>
</dbReference>
<dbReference type="Pfam" id="PF02005">
    <property type="entry name" value="TRM"/>
    <property type="match status" value="1"/>
</dbReference>
<dbReference type="VEuPathDB" id="AmoebaDB:KM1_069910"/>
<dbReference type="VEuPathDB" id="AmoebaDB:EHI5A_057130"/>
<comment type="catalytic activity">
    <reaction evidence="8 9">
        <text>guanosine(26) in tRNA + 2 S-adenosyl-L-methionine = N(2)-dimethylguanosine(26) in tRNA + 2 S-adenosyl-L-homocysteine + 2 H(+)</text>
        <dbReference type="Rhea" id="RHEA:43140"/>
        <dbReference type="Rhea" id="RHEA-COMP:10359"/>
        <dbReference type="Rhea" id="RHEA-COMP:10360"/>
        <dbReference type="ChEBI" id="CHEBI:15378"/>
        <dbReference type="ChEBI" id="CHEBI:57856"/>
        <dbReference type="ChEBI" id="CHEBI:59789"/>
        <dbReference type="ChEBI" id="CHEBI:74269"/>
        <dbReference type="ChEBI" id="CHEBI:74513"/>
        <dbReference type="EC" id="2.1.1.216"/>
    </reaction>
</comment>
<evidence type="ECO:0000256" key="8">
    <source>
        <dbReference type="ARBA" id="ARBA00051897"/>
    </source>
</evidence>
<dbReference type="VEuPathDB" id="AmoebaDB:EHI7A_056630"/>